<organism evidence="1 2">
    <name type="scientific">Hohenbuehelia grisea</name>
    <dbReference type="NCBI Taxonomy" id="104357"/>
    <lineage>
        <taxon>Eukaryota</taxon>
        <taxon>Fungi</taxon>
        <taxon>Dikarya</taxon>
        <taxon>Basidiomycota</taxon>
        <taxon>Agaricomycotina</taxon>
        <taxon>Agaricomycetes</taxon>
        <taxon>Agaricomycetidae</taxon>
        <taxon>Agaricales</taxon>
        <taxon>Pleurotineae</taxon>
        <taxon>Pleurotaceae</taxon>
        <taxon>Hohenbuehelia</taxon>
    </lineage>
</organism>
<dbReference type="Proteomes" id="UP001556367">
    <property type="component" value="Unassembled WGS sequence"/>
</dbReference>
<dbReference type="EMBL" id="JASNQZ010000014">
    <property type="protein sequence ID" value="KAL0948454.1"/>
    <property type="molecule type" value="Genomic_DNA"/>
</dbReference>
<comment type="caution">
    <text evidence="1">The sequence shown here is derived from an EMBL/GenBank/DDBJ whole genome shotgun (WGS) entry which is preliminary data.</text>
</comment>
<name>A0ABR3IYK5_9AGAR</name>
<gene>
    <name evidence="1" type="ORF">HGRIS_011027</name>
</gene>
<evidence type="ECO:0000313" key="1">
    <source>
        <dbReference type="EMBL" id="KAL0948454.1"/>
    </source>
</evidence>
<sequence length="111" mass="12667">MHPNTNTARMLAEMDSDSCTVTASNASRELQQGVYRILNFTTSMSCDLSGGDEKSIIDEIFFSVDCPPYIFQSLHSLPRTWWLESAVGDSTPRGWIQHPEHTEWHFHHNRG</sequence>
<proteinExistence type="predicted"/>
<reference evidence="2" key="1">
    <citation type="submission" date="2024-06" db="EMBL/GenBank/DDBJ databases">
        <title>Multi-omics analyses provide insights into the biosynthesis of the anticancer antibiotic pleurotin in Hohenbuehelia grisea.</title>
        <authorList>
            <person name="Weaver J.A."/>
            <person name="Alberti F."/>
        </authorList>
    </citation>
    <scope>NUCLEOTIDE SEQUENCE [LARGE SCALE GENOMIC DNA]</scope>
    <source>
        <strain evidence="2">T-177</strain>
    </source>
</reference>
<evidence type="ECO:0000313" key="2">
    <source>
        <dbReference type="Proteomes" id="UP001556367"/>
    </source>
</evidence>
<keyword evidence="2" id="KW-1185">Reference proteome</keyword>
<protein>
    <submittedName>
        <fullName evidence="1">Uncharacterized protein</fullName>
    </submittedName>
</protein>
<accession>A0ABR3IYK5</accession>